<protein>
    <submittedName>
        <fullName evidence="1">Uncharacterized protein</fullName>
    </submittedName>
</protein>
<dbReference type="Proteomes" id="UP000033116">
    <property type="component" value="Chromosome"/>
</dbReference>
<sequence>MRPEELCNNSSIPFSLIPAAPSYFSDYPVDVLITRNSFYTAILPVVTARKEAKELKKRILHKGSGIVNKTSQKRKFSLCFCLILKCKVNNRLRHPGEGI</sequence>
<dbReference type="EMBL" id="CP009511">
    <property type="protein sequence ID" value="AKB61662.1"/>
    <property type="molecule type" value="Genomic_DNA"/>
</dbReference>
<dbReference type="HOGENOM" id="CLU_181220_0_0_2"/>
<name>A0A0E3RCQ7_METMZ</name>
<proteinExistence type="predicted"/>
<organism evidence="1 2">
    <name type="scientific">Methanosarcina mazei SarPi</name>
    <dbReference type="NCBI Taxonomy" id="1434115"/>
    <lineage>
        <taxon>Archaea</taxon>
        <taxon>Methanobacteriati</taxon>
        <taxon>Methanobacteriota</taxon>
        <taxon>Stenosarchaea group</taxon>
        <taxon>Methanomicrobia</taxon>
        <taxon>Methanosarcinales</taxon>
        <taxon>Methanosarcinaceae</taxon>
        <taxon>Methanosarcina</taxon>
    </lineage>
</organism>
<accession>A0A0E3RCQ7</accession>
<evidence type="ECO:0000313" key="1">
    <source>
        <dbReference type="EMBL" id="AKB61662.1"/>
    </source>
</evidence>
<gene>
    <name evidence="1" type="ORF">MSMAP_1677</name>
</gene>
<evidence type="ECO:0000313" key="2">
    <source>
        <dbReference type="Proteomes" id="UP000033116"/>
    </source>
</evidence>
<reference evidence="1 2" key="1">
    <citation type="submission" date="2014-07" db="EMBL/GenBank/DDBJ databases">
        <title>Methanogenic archaea and the global carbon cycle.</title>
        <authorList>
            <person name="Henriksen J.R."/>
            <person name="Luke J."/>
            <person name="Reinhart S."/>
            <person name="Benedict M.N."/>
            <person name="Youngblut N.D."/>
            <person name="Metcalf M.E."/>
            <person name="Whitaker R.J."/>
            <person name="Metcalf W.W."/>
        </authorList>
    </citation>
    <scope>NUCLEOTIDE SEQUENCE [LARGE SCALE GENOMIC DNA]</scope>
    <source>
        <strain evidence="1 2">SarPi</strain>
    </source>
</reference>
<dbReference type="AlphaFoldDB" id="A0A0E3RCQ7"/>